<gene>
    <name evidence="9" type="ORF">DF222_01075</name>
</gene>
<dbReference type="Proteomes" id="UP000244989">
    <property type="component" value="Unassembled WGS sequence"/>
</dbReference>
<feature type="transmembrane region" description="Helical" evidence="8">
    <location>
        <begin position="153"/>
        <end position="171"/>
    </location>
</feature>
<dbReference type="AlphaFoldDB" id="A0A2U1T979"/>
<evidence type="ECO:0000313" key="9">
    <source>
        <dbReference type="EMBL" id="PWC02567.1"/>
    </source>
</evidence>
<keyword evidence="5 8" id="KW-1133">Transmembrane helix</keyword>
<feature type="transmembrane region" description="Helical" evidence="8">
    <location>
        <begin position="360"/>
        <end position="377"/>
    </location>
</feature>
<protein>
    <submittedName>
        <fullName evidence="9">DUF2029 domain-containing protein</fullName>
    </submittedName>
</protein>
<feature type="transmembrane region" description="Helical" evidence="8">
    <location>
        <begin position="183"/>
        <end position="203"/>
    </location>
</feature>
<dbReference type="EMBL" id="QEEZ01000002">
    <property type="protein sequence ID" value="PWC02567.1"/>
    <property type="molecule type" value="Genomic_DNA"/>
</dbReference>
<accession>A0A2U1T979</accession>
<evidence type="ECO:0000256" key="2">
    <source>
        <dbReference type="ARBA" id="ARBA00022475"/>
    </source>
</evidence>
<comment type="similarity">
    <text evidence="7">Belongs to the glycosyltransferase 87 family.</text>
</comment>
<feature type="transmembrane region" description="Helical" evidence="8">
    <location>
        <begin position="397"/>
        <end position="415"/>
    </location>
</feature>
<name>A0A2U1T979_9CORY</name>
<keyword evidence="4 8" id="KW-0812">Transmembrane</keyword>
<sequence length="435" mass="47698">MAYSTRSVTSSWATTSVVTLLTWLGALAGIGVTTRQIAATDFPVDMAIYREGVRAFMSGGEMYDVPMYAGDLALPFIYPPFGALVLVPLTAPPGLTDVAAAGIMIGLSNLLVLACLWVVLHAIAGELKKPIIRMVAMVVWPAMLLIEPVDLNNGFAQINIVLMALVVFDLVPRKPSWLPQGTLIGIAAAIKLTPLVFGLYWLVRRDWRSILTAAISAIVCTLLAAIWRFDATVQFYFSTLAGMGTTSEFGVDTTYQSNSSLKGMLMRFAPDGEWLDANGTLINVLWLMLALVTVVAGGWLMYQLIQRGLHVDAVLVNAVVMLLISPVSWSHHWVWLALIIPVFAWRSTTIFGYRGFLGGLLVVWSLLIFTVPPKWWFGDAIDLWALDFFQRVLVSDFVWLGGLLLVAVALGIRRVDRPGKGDERELLADGRVASR</sequence>
<evidence type="ECO:0000256" key="4">
    <source>
        <dbReference type="ARBA" id="ARBA00022692"/>
    </source>
</evidence>
<reference evidence="10" key="1">
    <citation type="submission" date="2018-04" db="EMBL/GenBank/DDBJ databases">
        <authorList>
            <person name="Liu S."/>
            <person name="Wang Z."/>
            <person name="Li J."/>
        </authorList>
    </citation>
    <scope>NUCLEOTIDE SEQUENCE [LARGE SCALE GENOMIC DNA]</scope>
    <source>
        <strain evidence="10">2189</strain>
    </source>
</reference>
<dbReference type="Pfam" id="PF09594">
    <property type="entry name" value="GT87"/>
    <property type="match status" value="1"/>
</dbReference>
<evidence type="ECO:0000313" key="10">
    <source>
        <dbReference type="Proteomes" id="UP000244989"/>
    </source>
</evidence>
<comment type="subcellular location">
    <subcellularLocation>
        <location evidence="1">Cell membrane</location>
        <topology evidence="1">Multi-pass membrane protein</topology>
    </subcellularLocation>
</comment>
<keyword evidence="10" id="KW-1185">Reference proteome</keyword>
<dbReference type="InterPro" id="IPR018584">
    <property type="entry name" value="GT87"/>
</dbReference>
<feature type="transmembrane region" description="Helical" evidence="8">
    <location>
        <begin position="12"/>
        <end position="32"/>
    </location>
</feature>
<evidence type="ECO:0000256" key="1">
    <source>
        <dbReference type="ARBA" id="ARBA00004651"/>
    </source>
</evidence>
<dbReference type="GO" id="GO:0016758">
    <property type="term" value="F:hexosyltransferase activity"/>
    <property type="evidence" value="ECO:0007669"/>
    <property type="project" value="InterPro"/>
</dbReference>
<evidence type="ECO:0000256" key="6">
    <source>
        <dbReference type="ARBA" id="ARBA00023136"/>
    </source>
</evidence>
<feature type="transmembrane region" description="Helical" evidence="8">
    <location>
        <begin position="309"/>
        <end position="327"/>
    </location>
</feature>
<dbReference type="RefSeq" id="WP_108431678.1">
    <property type="nucleotide sequence ID" value="NZ_CP026947.1"/>
</dbReference>
<keyword evidence="2" id="KW-1003">Cell membrane</keyword>
<dbReference type="GO" id="GO:0005886">
    <property type="term" value="C:plasma membrane"/>
    <property type="evidence" value="ECO:0007669"/>
    <property type="project" value="UniProtKB-SubCell"/>
</dbReference>
<evidence type="ECO:0000256" key="5">
    <source>
        <dbReference type="ARBA" id="ARBA00022989"/>
    </source>
</evidence>
<keyword evidence="3" id="KW-0808">Transferase</keyword>
<keyword evidence="6 8" id="KW-0472">Membrane</keyword>
<comment type="caution">
    <text evidence="9">The sequence shown here is derived from an EMBL/GenBank/DDBJ whole genome shotgun (WGS) entry which is preliminary data.</text>
</comment>
<evidence type="ECO:0000256" key="3">
    <source>
        <dbReference type="ARBA" id="ARBA00022679"/>
    </source>
</evidence>
<dbReference type="KEGG" id="cyz:C3B44_06605"/>
<proteinExistence type="inferred from homology"/>
<organism evidence="9 10">
    <name type="scientific">Corynebacterium yudongzhengii</name>
    <dbReference type="NCBI Taxonomy" id="2080740"/>
    <lineage>
        <taxon>Bacteria</taxon>
        <taxon>Bacillati</taxon>
        <taxon>Actinomycetota</taxon>
        <taxon>Actinomycetes</taxon>
        <taxon>Mycobacteriales</taxon>
        <taxon>Corynebacteriaceae</taxon>
        <taxon>Corynebacterium</taxon>
    </lineage>
</organism>
<feature type="transmembrane region" description="Helical" evidence="8">
    <location>
        <begin position="72"/>
        <end position="91"/>
    </location>
</feature>
<feature type="transmembrane region" description="Helical" evidence="8">
    <location>
        <begin position="210"/>
        <end position="229"/>
    </location>
</feature>
<evidence type="ECO:0000256" key="8">
    <source>
        <dbReference type="SAM" id="Phobius"/>
    </source>
</evidence>
<evidence type="ECO:0000256" key="7">
    <source>
        <dbReference type="ARBA" id="ARBA00024033"/>
    </source>
</evidence>
<feature type="transmembrane region" description="Helical" evidence="8">
    <location>
        <begin position="284"/>
        <end position="302"/>
    </location>
</feature>
<feature type="transmembrane region" description="Helical" evidence="8">
    <location>
        <begin position="98"/>
        <end position="124"/>
    </location>
</feature>
<dbReference type="OrthoDB" id="9774600at2"/>